<keyword evidence="2" id="KW-0812">Transmembrane</keyword>
<feature type="region of interest" description="Disordered" evidence="1">
    <location>
        <begin position="526"/>
        <end position="550"/>
    </location>
</feature>
<sequence length="974" mass="110511">MACPNESHGNPPAEDAQSLHPAVPAQGVQTTVTEEAADAVQRHRTKRKAKKPRRPAGQEEGLLHAPAAEAYLEMKARTMHDMISEVELDTHRSYRVLHAAHLQASIILRTDESIRRMVEDFCKQPPKMVLCFLTSVGDLESTGSIENSGLASSMEESRYLLDMFMQRVLLPIAEEANALVLCDAREESCILASSFMKAYTHRKPAWGAEVPLTVLGFAEWPDSGQEIQEKCYAFPHHWKCLLKKMYAPEHPYHFVAAGKVCDLRQDVPNLVLIGDGTDRSSAEKCPDMVYTWAPNYLHHRALEGNVSVFDVWTRKVAVKLRSAIVSYFNSQMPCLALKTGNSELSGLPEGQDASLQFAVEAAQRGIPVLLFDLIERKDGKSAPADRARTGQAKKASVVALNRLDSLNHLGDNDAAKEMAGQIKDEYKNVMDGRKKKFKEEVETFTKSTLQPRLDVCHLAYVIALYHQFSPNKRGGQMPLWLQHKICETDRDDREAIKFQHLKEVREILVDFSGSLVPVMPGKHERTAEARQDVNSNGDADFQLSGQEPGHAKAIGPEQNDFVSQAHALLGRDMVQPINVFWDEHVLDDTVRDLLERTRLPEGNSSEALRLLREAWIEHDIASALAVRYGRLGRFLYMFQLFLNAFSVISVVLAEELDWTMISIDRTAFNVDSALFAIALLSTSIISVLAFANPMSRWHKLRAAATQLQSKIWLFRTRCGPFQMQSLNFDSDVEEKRLEKELTSWRKAAVQETDLQRSDFQRQHPMYYFTHGQYKPDDRTLSRLRQRQSPPEKGQAFFKWAEELLKGNGYNGYKDDHHSPVQPSLYVQLRLRWMIEFYQKRLPGYARYNRLLFFMSIVSVSLSSVLAFFGFTRWVIVGTTLSSASSSWSEFLNVQQSIQRYSDTIMALKNLESWWNSLTQIERAAIPNIEHLIHTTEDIIKSECEAWARAQKQQEGKASKWAVNAKAQPKSAAKK</sequence>
<dbReference type="InterPro" id="IPR025325">
    <property type="entry name" value="DUF4231"/>
</dbReference>
<keyword evidence="5" id="KW-1185">Reference proteome</keyword>
<dbReference type="OrthoDB" id="422981at2759"/>
<keyword evidence="2" id="KW-0472">Membrane</keyword>
<evidence type="ECO:0000256" key="1">
    <source>
        <dbReference type="SAM" id="MobiDB-lite"/>
    </source>
</evidence>
<feature type="transmembrane region" description="Helical" evidence="2">
    <location>
        <begin position="634"/>
        <end position="653"/>
    </location>
</feature>
<feature type="region of interest" description="Disordered" evidence="1">
    <location>
        <begin position="1"/>
        <end position="64"/>
    </location>
</feature>
<feature type="transmembrane region" description="Helical" evidence="2">
    <location>
        <begin position="850"/>
        <end position="875"/>
    </location>
</feature>
<dbReference type="Pfam" id="PF14015">
    <property type="entry name" value="DUF4231"/>
    <property type="match status" value="1"/>
</dbReference>
<keyword evidence="2" id="KW-1133">Transmembrane helix</keyword>
<gene>
    <name evidence="4" type="primary">PUB2</name>
    <name evidence="4" type="ORF">SPIL2461_LOCUS2543</name>
</gene>
<feature type="region of interest" description="Disordered" evidence="1">
    <location>
        <begin position="953"/>
        <end position="974"/>
    </location>
</feature>
<accession>A0A812K155</accession>
<name>A0A812K155_SYMPI</name>
<protein>
    <submittedName>
        <fullName evidence="4">PUB2 protein</fullName>
    </submittedName>
</protein>
<dbReference type="InterPro" id="IPR040884">
    <property type="entry name" value="SLATT_1"/>
</dbReference>
<reference evidence="4" key="1">
    <citation type="submission" date="2021-02" db="EMBL/GenBank/DDBJ databases">
        <authorList>
            <person name="Dougan E. K."/>
            <person name="Rhodes N."/>
            <person name="Thang M."/>
            <person name="Chan C."/>
        </authorList>
    </citation>
    <scope>NUCLEOTIDE SEQUENCE</scope>
</reference>
<feature type="domain" description="SMODS and SLOG-associating 2TM effector" evidence="3">
    <location>
        <begin position="825"/>
        <end position="946"/>
    </location>
</feature>
<dbReference type="Proteomes" id="UP000649617">
    <property type="component" value="Unassembled WGS sequence"/>
</dbReference>
<evidence type="ECO:0000313" key="5">
    <source>
        <dbReference type="Proteomes" id="UP000649617"/>
    </source>
</evidence>
<evidence type="ECO:0000313" key="4">
    <source>
        <dbReference type="EMBL" id="CAE7215088.1"/>
    </source>
</evidence>
<feature type="transmembrane region" description="Helical" evidence="2">
    <location>
        <begin position="673"/>
        <end position="691"/>
    </location>
</feature>
<feature type="compositionally biased region" description="Basic residues" evidence="1">
    <location>
        <begin position="42"/>
        <end position="54"/>
    </location>
</feature>
<dbReference type="NCBIfam" id="NF033634">
    <property type="entry name" value="SLATT_1"/>
    <property type="match status" value="1"/>
</dbReference>
<evidence type="ECO:0000256" key="2">
    <source>
        <dbReference type="SAM" id="Phobius"/>
    </source>
</evidence>
<dbReference type="AlphaFoldDB" id="A0A812K155"/>
<dbReference type="Pfam" id="PF18181">
    <property type="entry name" value="SLATT_1"/>
    <property type="match status" value="1"/>
</dbReference>
<comment type="caution">
    <text evidence="4">The sequence shown here is derived from an EMBL/GenBank/DDBJ whole genome shotgun (WGS) entry which is preliminary data.</text>
</comment>
<proteinExistence type="predicted"/>
<dbReference type="EMBL" id="CAJNIZ010002825">
    <property type="protein sequence ID" value="CAE7215088.1"/>
    <property type="molecule type" value="Genomic_DNA"/>
</dbReference>
<organism evidence="4 5">
    <name type="scientific">Symbiodinium pilosum</name>
    <name type="common">Dinoflagellate</name>
    <dbReference type="NCBI Taxonomy" id="2952"/>
    <lineage>
        <taxon>Eukaryota</taxon>
        <taxon>Sar</taxon>
        <taxon>Alveolata</taxon>
        <taxon>Dinophyceae</taxon>
        <taxon>Suessiales</taxon>
        <taxon>Symbiodiniaceae</taxon>
        <taxon>Symbiodinium</taxon>
    </lineage>
</organism>
<evidence type="ECO:0000259" key="3">
    <source>
        <dbReference type="Pfam" id="PF18181"/>
    </source>
</evidence>